<evidence type="ECO:0000313" key="9">
    <source>
        <dbReference type="EMBL" id="AWB09732.1"/>
    </source>
</evidence>
<feature type="transmembrane region" description="Helical" evidence="7">
    <location>
        <begin position="12"/>
        <end position="30"/>
    </location>
</feature>
<dbReference type="InterPro" id="IPR050925">
    <property type="entry name" value="Rhomboid_protease_S54"/>
</dbReference>
<organism evidence="9 10">
    <name type="scientific">Thermodesulfobium acidiphilum</name>
    <dbReference type="NCBI Taxonomy" id="1794699"/>
    <lineage>
        <taxon>Bacteria</taxon>
        <taxon>Pseudomonadati</taxon>
        <taxon>Thermodesulfobiota</taxon>
        <taxon>Thermodesulfobiia</taxon>
        <taxon>Thermodesulfobiales</taxon>
        <taxon>Thermodesulfobiaceae</taxon>
        <taxon>Thermodesulfobium</taxon>
    </lineage>
</organism>
<feature type="transmembrane region" description="Helical" evidence="7">
    <location>
        <begin position="91"/>
        <end position="109"/>
    </location>
</feature>
<evidence type="ECO:0000256" key="2">
    <source>
        <dbReference type="ARBA" id="ARBA00009045"/>
    </source>
</evidence>
<keyword evidence="6 7" id="KW-0472">Membrane</keyword>
<comment type="subcellular location">
    <subcellularLocation>
        <location evidence="1">Membrane</location>
        <topology evidence="1">Multi-pass membrane protein</topology>
    </subcellularLocation>
</comment>
<dbReference type="Gene3D" id="1.20.1540.10">
    <property type="entry name" value="Rhomboid-like"/>
    <property type="match status" value="1"/>
</dbReference>
<keyword evidence="4" id="KW-0378">Hydrolase</keyword>
<keyword evidence="10" id="KW-1185">Reference proteome</keyword>
<dbReference type="EMBL" id="CP020921">
    <property type="protein sequence ID" value="AWB09732.1"/>
    <property type="molecule type" value="Genomic_DNA"/>
</dbReference>
<dbReference type="OrthoDB" id="9813074at2"/>
<reference evidence="9 10" key="1">
    <citation type="submission" date="2017-04" db="EMBL/GenBank/DDBJ databases">
        <title>Genomic insights into metabolism of Thermodesulfobium acidiphilum.</title>
        <authorList>
            <person name="Toshchakov S.V."/>
            <person name="Frolov E.N."/>
            <person name="Kublanov I.V."/>
            <person name="Samarov N.I."/>
            <person name="Novikov A."/>
            <person name="Lebedinsky A.V."/>
            <person name="Bonch-Osmolovskaya E.A."/>
            <person name="Chernyh N.A."/>
        </authorList>
    </citation>
    <scope>NUCLEOTIDE SEQUENCE [LARGE SCALE GENOMIC DNA]</scope>
    <source>
        <strain evidence="9 10">3127-1</strain>
    </source>
</reference>
<dbReference type="RefSeq" id="WP_108308427.1">
    <property type="nucleotide sequence ID" value="NZ_CP020921.1"/>
</dbReference>
<keyword evidence="5 7" id="KW-1133">Transmembrane helix</keyword>
<keyword evidence="3 7" id="KW-0812">Transmembrane</keyword>
<dbReference type="GO" id="GO:0016020">
    <property type="term" value="C:membrane"/>
    <property type="evidence" value="ECO:0007669"/>
    <property type="project" value="UniProtKB-SubCell"/>
</dbReference>
<evidence type="ECO:0000256" key="6">
    <source>
        <dbReference type="ARBA" id="ARBA00023136"/>
    </source>
</evidence>
<evidence type="ECO:0000256" key="4">
    <source>
        <dbReference type="ARBA" id="ARBA00022801"/>
    </source>
</evidence>
<dbReference type="PANTHER" id="PTHR43731:SF14">
    <property type="entry name" value="PRESENILIN-ASSOCIATED RHOMBOID-LIKE PROTEIN, MITOCHONDRIAL"/>
    <property type="match status" value="1"/>
</dbReference>
<dbReference type="Pfam" id="PF01694">
    <property type="entry name" value="Rhomboid"/>
    <property type="match status" value="1"/>
</dbReference>
<evidence type="ECO:0000256" key="5">
    <source>
        <dbReference type="ARBA" id="ARBA00022989"/>
    </source>
</evidence>
<dbReference type="InterPro" id="IPR022764">
    <property type="entry name" value="Peptidase_S54_rhomboid_dom"/>
</dbReference>
<feature type="transmembrane region" description="Helical" evidence="7">
    <location>
        <begin position="182"/>
        <end position="201"/>
    </location>
</feature>
<dbReference type="SUPFAM" id="SSF144091">
    <property type="entry name" value="Rhomboid-like"/>
    <property type="match status" value="1"/>
</dbReference>
<sequence length="213" mass="24404">MFPLWDNVYSWSFPWVTYILIMINCIVFVIDNITNHQLNSLFSYNLASESISINLITYQFLHVNFLHIFGNMWFLHVFGNNVEDKMGHLKFLFFYLLFGVFAALGQAEVTSTNSALIGASGSISGVLGAYFVFFPRAKIKTLLLLGIFPFIFSMPAFIWLILWFFGQYISALFGLFVQSTNVAFFAHLTGFSFGIIVGLMFRNFEPKRISRVV</sequence>
<dbReference type="KEGG" id="taci:TDSAC_0355"/>
<evidence type="ECO:0000256" key="3">
    <source>
        <dbReference type="ARBA" id="ARBA00022692"/>
    </source>
</evidence>
<evidence type="ECO:0000256" key="7">
    <source>
        <dbReference type="SAM" id="Phobius"/>
    </source>
</evidence>
<accession>A0A2R4VYY5</accession>
<dbReference type="PANTHER" id="PTHR43731">
    <property type="entry name" value="RHOMBOID PROTEASE"/>
    <property type="match status" value="1"/>
</dbReference>
<evidence type="ECO:0000313" key="10">
    <source>
        <dbReference type="Proteomes" id="UP000244792"/>
    </source>
</evidence>
<dbReference type="InterPro" id="IPR035952">
    <property type="entry name" value="Rhomboid-like_sf"/>
</dbReference>
<dbReference type="Proteomes" id="UP000244792">
    <property type="component" value="Chromosome"/>
</dbReference>
<feature type="transmembrane region" description="Helical" evidence="7">
    <location>
        <begin position="115"/>
        <end position="134"/>
    </location>
</feature>
<proteinExistence type="inferred from homology"/>
<gene>
    <name evidence="9" type="ORF">TDSAC_0355</name>
</gene>
<evidence type="ECO:0000259" key="8">
    <source>
        <dbReference type="Pfam" id="PF01694"/>
    </source>
</evidence>
<feature type="domain" description="Peptidase S54 rhomboid" evidence="8">
    <location>
        <begin position="54"/>
        <end position="202"/>
    </location>
</feature>
<name>A0A2R4VYY5_THEAF</name>
<evidence type="ECO:0000256" key="1">
    <source>
        <dbReference type="ARBA" id="ARBA00004141"/>
    </source>
</evidence>
<feature type="transmembrane region" description="Helical" evidence="7">
    <location>
        <begin position="141"/>
        <end position="162"/>
    </location>
</feature>
<dbReference type="AlphaFoldDB" id="A0A2R4VYY5"/>
<protein>
    <submittedName>
        <fullName evidence="9">Rhomboid family protein</fullName>
    </submittedName>
</protein>
<comment type="similarity">
    <text evidence="2">Belongs to the peptidase S54 family.</text>
</comment>
<dbReference type="GO" id="GO:0004252">
    <property type="term" value="F:serine-type endopeptidase activity"/>
    <property type="evidence" value="ECO:0007669"/>
    <property type="project" value="InterPro"/>
</dbReference>